<evidence type="ECO:0000313" key="8">
    <source>
        <dbReference type="EMBL" id="MDQ0339954.1"/>
    </source>
</evidence>
<keyword evidence="2" id="KW-0067">ATP-binding</keyword>
<keyword evidence="1" id="KW-0547">Nucleotide-binding</keyword>
<dbReference type="InterPro" id="IPR000014">
    <property type="entry name" value="PAS"/>
</dbReference>
<keyword evidence="9" id="KW-1185">Reference proteome</keyword>
<feature type="domain" description="Sigma-54 factor interaction" evidence="6">
    <location>
        <begin position="330"/>
        <end position="559"/>
    </location>
</feature>
<evidence type="ECO:0000256" key="5">
    <source>
        <dbReference type="ARBA" id="ARBA00023163"/>
    </source>
</evidence>
<dbReference type="Pfam" id="PF25601">
    <property type="entry name" value="AAA_lid_14"/>
    <property type="match status" value="1"/>
</dbReference>
<evidence type="ECO:0000259" key="7">
    <source>
        <dbReference type="PROSITE" id="PS50112"/>
    </source>
</evidence>
<dbReference type="Gene3D" id="3.40.50.2300">
    <property type="match status" value="1"/>
</dbReference>
<dbReference type="InterPro" id="IPR003593">
    <property type="entry name" value="AAA+_ATPase"/>
</dbReference>
<keyword evidence="5" id="KW-0804">Transcription</keyword>
<dbReference type="Pfam" id="PF06506">
    <property type="entry name" value="PrpR_N"/>
    <property type="match status" value="1"/>
</dbReference>
<dbReference type="InterPro" id="IPR035965">
    <property type="entry name" value="PAS-like_dom_sf"/>
</dbReference>
<dbReference type="InterPro" id="IPR013767">
    <property type="entry name" value="PAS_fold"/>
</dbReference>
<reference evidence="8 9" key="1">
    <citation type="submission" date="2023-07" db="EMBL/GenBank/DDBJ databases">
        <title>Genomic Encyclopedia of Type Strains, Phase IV (KMG-IV): sequencing the most valuable type-strain genomes for metagenomic binning, comparative biology and taxonomic classification.</title>
        <authorList>
            <person name="Goeker M."/>
        </authorList>
    </citation>
    <scope>NUCLEOTIDE SEQUENCE [LARGE SCALE GENOMIC DNA]</scope>
    <source>
        <strain evidence="8 9">DSM 17740</strain>
    </source>
</reference>
<evidence type="ECO:0000256" key="2">
    <source>
        <dbReference type="ARBA" id="ARBA00022840"/>
    </source>
</evidence>
<dbReference type="NCBIfam" id="TIGR00229">
    <property type="entry name" value="sensory_box"/>
    <property type="match status" value="1"/>
</dbReference>
<dbReference type="InterPro" id="IPR025662">
    <property type="entry name" value="Sigma_54_int_dom_ATP-bd_1"/>
</dbReference>
<accession>A0ABU0CU71</accession>
<dbReference type="InterPro" id="IPR002197">
    <property type="entry name" value="HTH_Fis"/>
</dbReference>
<dbReference type="InterPro" id="IPR025943">
    <property type="entry name" value="Sigma_54_int_dom_ATP-bd_2"/>
</dbReference>
<dbReference type="PROSITE" id="PS50112">
    <property type="entry name" value="PAS"/>
    <property type="match status" value="1"/>
</dbReference>
<protein>
    <submittedName>
        <fullName evidence="8">Propionate catabolism operon transcriptional regulator</fullName>
    </submittedName>
</protein>
<dbReference type="Pfam" id="PF02954">
    <property type="entry name" value="HTH_8"/>
    <property type="match status" value="1"/>
</dbReference>
<dbReference type="PRINTS" id="PR01590">
    <property type="entry name" value="HTHFIS"/>
</dbReference>
<dbReference type="RefSeq" id="WP_307340732.1">
    <property type="nucleotide sequence ID" value="NZ_JAUSUQ010000010.1"/>
</dbReference>
<comment type="caution">
    <text evidence="8">The sequence shown here is derived from an EMBL/GenBank/DDBJ whole genome shotgun (WGS) entry which is preliminary data.</text>
</comment>
<dbReference type="SMART" id="SM00091">
    <property type="entry name" value="PAS"/>
    <property type="match status" value="1"/>
</dbReference>
<dbReference type="Gene3D" id="3.30.450.20">
    <property type="entry name" value="PAS domain"/>
    <property type="match status" value="1"/>
</dbReference>
<keyword evidence="4" id="KW-0238">DNA-binding</keyword>
<evidence type="ECO:0000259" key="6">
    <source>
        <dbReference type="PROSITE" id="PS50045"/>
    </source>
</evidence>
<name>A0ABU0CU71_9BACI</name>
<dbReference type="SUPFAM" id="SSF52540">
    <property type="entry name" value="P-loop containing nucleoside triphosphate hydrolases"/>
    <property type="match status" value="1"/>
</dbReference>
<dbReference type="SUPFAM" id="SSF55785">
    <property type="entry name" value="PYP-like sensor domain (PAS domain)"/>
    <property type="match status" value="1"/>
</dbReference>
<keyword evidence="3" id="KW-0805">Transcription regulation</keyword>
<dbReference type="InterPro" id="IPR002078">
    <property type="entry name" value="Sigma_54_int"/>
</dbReference>
<feature type="domain" description="PAS" evidence="7">
    <location>
        <begin position="200"/>
        <end position="274"/>
    </location>
</feature>
<dbReference type="SUPFAM" id="SSF46689">
    <property type="entry name" value="Homeodomain-like"/>
    <property type="match status" value="1"/>
</dbReference>
<dbReference type="PANTHER" id="PTHR32071:SF57">
    <property type="entry name" value="C4-DICARBOXYLATE TRANSPORT TRANSCRIPTIONAL REGULATORY PROTEIN DCTD"/>
    <property type="match status" value="1"/>
</dbReference>
<evidence type="ECO:0000256" key="1">
    <source>
        <dbReference type="ARBA" id="ARBA00022741"/>
    </source>
</evidence>
<evidence type="ECO:0000313" key="9">
    <source>
        <dbReference type="Proteomes" id="UP001232445"/>
    </source>
</evidence>
<dbReference type="InterPro" id="IPR027417">
    <property type="entry name" value="P-loop_NTPase"/>
</dbReference>
<proteinExistence type="predicted"/>
<dbReference type="InterPro" id="IPR010524">
    <property type="entry name" value="Sig_transdc_resp-reg_PrpR_N"/>
</dbReference>
<dbReference type="PROSITE" id="PS00676">
    <property type="entry name" value="SIGMA54_INTERACT_2"/>
    <property type="match status" value="1"/>
</dbReference>
<evidence type="ECO:0000256" key="3">
    <source>
        <dbReference type="ARBA" id="ARBA00023015"/>
    </source>
</evidence>
<sequence>MKRLNPKIVIAGWPHLANLARSVISAMDIPDWVDIEISELPLQAIADTNQSLEILESVLEPYNILISGDRSAISFSKQLDNLVIPVKVTGFDFLQTIQDIDTDEIIVLNFHENIPEIDNTAHLLKTKVRQETYQSYLEATEKLKSLQQAGVPCVVGGSWICNEAENYGLRGYFYYSERAMREALSYALNTLEAYRKEMEQSLFFKTIVDFNSSGVIATDQNLKVTVCSPSAEQLLGMSKKEMIGQTLTDLFPQLSVEAQELSGQQSINRIINQNSKKIEAEIVPITMEDSERFGVIAILDDIADLQKKELQIRKKLNQKRLVAHYSFADIIGSSTPLKNTLTTAQKYSQSHSAILIQGESGTGKELFAQGIHNASDRRNQAFVAVNCAALPESLLNSELFGYEEGAFTGAKKGGKPGLFELAHKGTIFLDEISELPLPLQSRLLRVIQEKEVMRIGGDQNIPVDVRIITAANKDLLECVQKGTFREDLYYRIGVLVLHVPPLRERLDDIPLLLTHFLKRHGAEYLDQYVQNEEMMALLYAHDWPGNIRELENVLERFIVFCDGEQLDQQTAVEKMRQALYPTRAKSSIEAETLPLENKLKSLEKDYIRHVLNLCQGNKELAAKRLGISRTTLWRKLQAE</sequence>
<dbReference type="Pfam" id="PF00158">
    <property type="entry name" value="Sigma54_activat"/>
    <property type="match status" value="1"/>
</dbReference>
<dbReference type="CDD" id="cd00130">
    <property type="entry name" value="PAS"/>
    <property type="match status" value="1"/>
</dbReference>
<dbReference type="Gene3D" id="1.10.10.60">
    <property type="entry name" value="Homeodomain-like"/>
    <property type="match status" value="1"/>
</dbReference>
<dbReference type="CDD" id="cd00009">
    <property type="entry name" value="AAA"/>
    <property type="match status" value="1"/>
</dbReference>
<dbReference type="InterPro" id="IPR009057">
    <property type="entry name" value="Homeodomain-like_sf"/>
</dbReference>
<dbReference type="SUPFAM" id="SSF159800">
    <property type="entry name" value="PrpR receptor domain-like"/>
    <property type="match status" value="1"/>
</dbReference>
<dbReference type="Pfam" id="PF00989">
    <property type="entry name" value="PAS"/>
    <property type="match status" value="1"/>
</dbReference>
<dbReference type="PROSITE" id="PS00675">
    <property type="entry name" value="SIGMA54_INTERACT_1"/>
    <property type="match status" value="1"/>
</dbReference>
<evidence type="ECO:0000256" key="4">
    <source>
        <dbReference type="ARBA" id="ARBA00023125"/>
    </source>
</evidence>
<organism evidence="8 9">
    <name type="scientific">Caldalkalibacillus uzonensis</name>
    <dbReference type="NCBI Taxonomy" id="353224"/>
    <lineage>
        <taxon>Bacteria</taxon>
        <taxon>Bacillati</taxon>
        <taxon>Bacillota</taxon>
        <taxon>Bacilli</taxon>
        <taxon>Bacillales</taxon>
        <taxon>Bacillaceae</taxon>
        <taxon>Caldalkalibacillus</taxon>
    </lineage>
</organism>
<dbReference type="EMBL" id="JAUSUQ010000010">
    <property type="protein sequence ID" value="MDQ0339954.1"/>
    <property type="molecule type" value="Genomic_DNA"/>
</dbReference>
<dbReference type="PROSITE" id="PS50045">
    <property type="entry name" value="SIGMA54_INTERACT_4"/>
    <property type="match status" value="1"/>
</dbReference>
<dbReference type="SMART" id="SM00382">
    <property type="entry name" value="AAA"/>
    <property type="match status" value="1"/>
</dbReference>
<dbReference type="InterPro" id="IPR058031">
    <property type="entry name" value="AAA_lid_NorR"/>
</dbReference>
<dbReference type="InterPro" id="IPR025944">
    <property type="entry name" value="Sigma_54_int_dom_CS"/>
</dbReference>
<dbReference type="Gene3D" id="3.40.50.10660">
    <property type="entry name" value="PrpR receptor domain-like"/>
    <property type="match status" value="1"/>
</dbReference>
<gene>
    <name evidence="8" type="ORF">J2S00_002749</name>
</gene>
<dbReference type="PANTHER" id="PTHR32071">
    <property type="entry name" value="TRANSCRIPTIONAL REGULATORY PROTEIN"/>
    <property type="match status" value="1"/>
</dbReference>
<dbReference type="Proteomes" id="UP001232445">
    <property type="component" value="Unassembled WGS sequence"/>
</dbReference>
<dbReference type="Gene3D" id="1.10.8.60">
    <property type="match status" value="1"/>
</dbReference>
<dbReference type="PROSITE" id="PS00688">
    <property type="entry name" value="SIGMA54_INTERACT_3"/>
    <property type="match status" value="1"/>
</dbReference>
<dbReference type="Gene3D" id="3.40.50.300">
    <property type="entry name" value="P-loop containing nucleotide triphosphate hydrolases"/>
    <property type="match status" value="1"/>
</dbReference>